<dbReference type="InterPro" id="IPR024461">
    <property type="entry name" value="CCDC90-like"/>
</dbReference>
<dbReference type="GO" id="GO:0016020">
    <property type="term" value="C:membrane"/>
    <property type="evidence" value="ECO:0007669"/>
    <property type="project" value="UniProtKB-SubCell"/>
</dbReference>
<evidence type="ECO:0000256" key="4">
    <source>
        <dbReference type="ARBA" id="ARBA00022989"/>
    </source>
</evidence>
<evidence type="ECO:0000256" key="2">
    <source>
        <dbReference type="ARBA" id="ARBA00004370"/>
    </source>
</evidence>
<evidence type="ECO:0000256" key="6">
    <source>
        <dbReference type="ARBA" id="ARBA00023128"/>
    </source>
</evidence>
<evidence type="ECO:0000256" key="7">
    <source>
        <dbReference type="ARBA" id="ARBA00023136"/>
    </source>
</evidence>
<comment type="subcellular location">
    <subcellularLocation>
        <location evidence="2">Membrane</location>
    </subcellularLocation>
    <subcellularLocation>
        <location evidence="1">Mitochondrion</location>
    </subcellularLocation>
</comment>
<gene>
    <name evidence="8" type="ORF">AT9943_LOCUS8527</name>
</gene>
<dbReference type="PANTHER" id="PTHR14360">
    <property type="entry name" value="PROTEIN FMP32, MITOCHONDRIAL"/>
    <property type="match status" value="1"/>
</dbReference>
<dbReference type="GO" id="GO:0005739">
    <property type="term" value="C:mitochondrion"/>
    <property type="evidence" value="ECO:0007669"/>
    <property type="project" value="UniProtKB-SubCell"/>
</dbReference>
<dbReference type="Gene3D" id="1.20.5.340">
    <property type="match status" value="1"/>
</dbReference>
<evidence type="ECO:0000256" key="1">
    <source>
        <dbReference type="ARBA" id="ARBA00004173"/>
    </source>
</evidence>
<name>A0A7G2EBD9_ARATH</name>
<evidence type="ECO:0000256" key="3">
    <source>
        <dbReference type="ARBA" id="ARBA00022692"/>
    </source>
</evidence>
<sequence>MAMLKRTISIVRIGRGLSYRSLSSGNHVDKLGMVKALEAINVPSTQAEALTGAITSGFESVMGKVKADIAKSEEYKSTRVAEEFRKMRADIEKMRADIATIQAEERCDHDNHIHKVEQGFNELKDEFDATKYKVVKYAIYTLIPVAAAETVFSLQLNSDSFRHLKEFSTYGIGFVSEWVSMSLAPLVAEEAAFRSTTVNRRLFHGSQAFRTKHAGKSFFSCAEVKLRYFLISKLLGSLADKSMVRACNLAQGHAISLDLETAALKMSADLNRTEIPSSVSSKALLYESLKPSISFLVKSSNLEGFTLTEDEAESVESVVMLLQKDDFKDLKTLGKMETIIQLLQTIPNQEHCSSKWCNRRVAIQCVDFSKQTIIRDVWRLLDSIAVSLASQQKKSSVSLKEVSPSLSWLSSCNIPMPGLAIEASRYGILSV</sequence>
<evidence type="ECO:0000313" key="8">
    <source>
        <dbReference type="EMBL" id="CAD5320402.1"/>
    </source>
</evidence>
<keyword evidence="3" id="KW-0812">Transmembrane</keyword>
<protein>
    <submittedName>
        <fullName evidence="8">(thale cress) hypothetical protein</fullName>
    </submittedName>
</protein>
<dbReference type="Proteomes" id="UP000516314">
    <property type="component" value="Chromosome 2"/>
</dbReference>
<reference evidence="8 9" key="1">
    <citation type="submission" date="2020-09" db="EMBL/GenBank/DDBJ databases">
        <authorList>
            <person name="Ashkenazy H."/>
        </authorList>
    </citation>
    <scope>NUCLEOTIDE SEQUENCE [LARGE SCALE GENOMIC DNA]</scope>
    <source>
        <strain evidence="9">cv. Cdm-0</strain>
    </source>
</reference>
<keyword evidence="6" id="KW-0496">Mitochondrion</keyword>
<dbReference type="AlphaFoldDB" id="A0A7G2EBD9"/>
<proteinExistence type="predicted"/>
<evidence type="ECO:0000256" key="5">
    <source>
        <dbReference type="ARBA" id="ARBA00023054"/>
    </source>
</evidence>
<keyword evidence="5" id="KW-0175">Coiled coil</keyword>
<dbReference type="EMBL" id="LR881467">
    <property type="protein sequence ID" value="CAD5320402.1"/>
    <property type="molecule type" value="Genomic_DNA"/>
</dbReference>
<keyword evidence="4" id="KW-1133">Transmembrane helix</keyword>
<dbReference type="PANTHER" id="PTHR14360:SF1">
    <property type="entry name" value="PROTEIN FMP32, MITOCHONDRIAL"/>
    <property type="match status" value="1"/>
</dbReference>
<keyword evidence="7" id="KW-0472">Membrane</keyword>
<organism evidence="8 9">
    <name type="scientific">Arabidopsis thaliana</name>
    <name type="common">Mouse-ear cress</name>
    <dbReference type="NCBI Taxonomy" id="3702"/>
    <lineage>
        <taxon>Eukaryota</taxon>
        <taxon>Viridiplantae</taxon>
        <taxon>Streptophyta</taxon>
        <taxon>Embryophyta</taxon>
        <taxon>Tracheophyta</taxon>
        <taxon>Spermatophyta</taxon>
        <taxon>Magnoliopsida</taxon>
        <taxon>eudicotyledons</taxon>
        <taxon>Gunneridae</taxon>
        <taxon>Pentapetalae</taxon>
        <taxon>rosids</taxon>
        <taxon>malvids</taxon>
        <taxon>Brassicales</taxon>
        <taxon>Brassicaceae</taxon>
        <taxon>Camelineae</taxon>
        <taxon>Arabidopsis</taxon>
    </lineage>
</organism>
<accession>A0A7G2EBD9</accession>
<evidence type="ECO:0000313" key="9">
    <source>
        <dbReference type="Proteomes" id="UP000516314"/>
    </source>
</evidence>